<evidence type="ECO:0000313" key="1">
    <source>
        <dbReference type="EMBL" id="QWS33023.1"/>
    </source>
</evidence>
<reference evidence="1" key="1">
    <citation type="submission" date="2021-06" db="EMBL/GenBank/DDBJ databases">
        <authorList>
            <person name="Ellington A.J."/>
            <person name="Bryan N.C."/>
            <person name="Christner B.C."/>
            <person name="Reisch C.R."/>
        </authorList>
    </citation>
    <scope>NUCLEOTIDE SEQUENCE</scope>
    <source>
        <strain evidence="1">L6-1</strain>
    </source>
</reference>
<proteinExistence type="predicted"/>
<dbReference type="EMBL" id="CP076544">
    <property type="protein sequence ID" value="QWS33023.1"/>
    <property type="molecule type" value="Genomic_DNA"/>
</dbReference>
<protein>
    <submittedName>
        <fullName evidence="1">PepSY domain-containing protein</fullName>
    </submittedName>
</protein>
<gene>
    <name evidence="1" type="ORF">KM842_12275</name>
</gene>
<sequence>MTAVHDRPVPPPAAPAATPTGPDRRRGWIPQLLLRLHFLAGLFVGPFILVAALSGAAYAIGPSVERIVYAHALSAPSTAAPLPLADQVRAAQAYVDVHHPTDTLAAARPAPGRGDTTRVLYAEDGLLESQSRAVFVDPGTAEVRGDELVYGTSGSLPYRTWVSTFHRSLMLGDVGRLYSETAASWLGVVSLAGLGLWVVRFRATRARTASGRPATTARRDLLRPARGVTGYRRTSSWHASTGVWLLLGAVFLSATGITWSQFAGDNVGALRSAWGWSTPSLDRSLGDGAAAPAGGEHAGHHGGGTAAAGTAVTVDADADAFDAVLAAARRVNIDTGQVEITPPATTDQAWSVAEIKRSWPTQVDSVAIDPRDLSTVSRTDFSSYSIPAKAARWGIDTHSGTMWGLPNQVLLFVTALGIAVMVVLGYAMWWQRRPTGARVGRAPRGGALARAPWWGTGMVVVVALGLALLLPTLGVTLLAFVVVDALVVTFRRPSA</sequence>
<organism evidence="1 2">
    <name type="scientific">Curtobacterium aetherium</name>
    <dbReference type="NCBI Taxonomy" id="2841594"/>
    <lineage>
        <taxon>Bacteria</taxon>
        <taxon>Bacillati</taxon>
        <taxon>Actinomycetota</taxon>
        <taxon>Actinomycetes</taxon>
        <taxon>Micrococcales</taxon>
        <taxon>Microbacteriaceae</taxon>
        <taxon>Curtobacterium</taxon>
    </lineage>
</organism>
<dbReference type="Proteomes" id="UP000681794">
    <property type="component" value="Chromosome"/>
</dbReference>
<keyword evidence="2" id="KW-1185">Reference proteome</keyword>
<accession>A0ACD1E2L2</accession>
<evidence type="ECO:0000313" key="2">
    <source>
        <dbReference type="Proteomes" id="UP000681794"/>
    </source>
</evidence>
<name>A0ACD1E2L2_9MICO</name>